<dbReference type="Gene3D" id="1.10.3210.10">
    <property type="entry name" value="Hypothetical protein af1432"/>
    <property type="match status" value="1"/>
</dbReference>
<name>A0A1H9WLZ6_9BACI</name>
<organism evidence="2 3">
    <name type="scientific">Salisediminibacterium halotolerans</name>
    <dbReference type="NCBI Taxonomy" id="517425"/>
    <lineage>
        <taxon>Bacteria</taxon>
        <taxon>Bacillati</taxon>
        <taxon>Bacillota</taxon>
        <taxon>Bacilli</taxon>
        <taxon>Bacillales</taxon>
        <taxon>Bacillaceae</taxon>
        <taxon>Salisediminibacterium</taxon>
    </lineage>
</organism>
<keyword evidence="3" id="KW-1185">Reference proteome</keyword>
<dbReference type="Pfam" id="PF13487">
    <property type="entry name" value="HD_5"/>
    <property type="match status" value="1"/>
</dbReference>
<dbReference type="AlphaFoldDB" id="A0A1H9WLZ6"/>
<feature type="domain" description="HD-GYP" evidence="1">
    <location>
        <begin position="105"/>
        <end position="300"/>
    </location>
</feature>
<evidence type="ECO:0000259" key="1">
    <source>
        <dbReference type="PROSITE" id="PS51832"/>
    </source>
</evidence>
<dbReference type="PROSITE" id="PS51832">
    <property type="entry name" value="HD_GYP"/>
    <property type="match status" value="1"/>
</dbReference>
<dbReference type="EMBL" id="FOGV01000039">
    <property type="protein sequence ID" value="SES34864.1"/>
    <property type="molecule type" value="Genomic_DNA"/>
</dbReference>
<dbReference type="STRING" id="1464123.SAMN05444126_1396"/>
<dbReference type="PANTHER" id="PTHR43155:SF2">
    <property type="entry name" value="CYCLIC DI-GMP PHOSPHODIESTERASE PA4108"/>
    <property type="match status" value="1"/>
</dbReference>
<evidence type="ECO:0000313" key="2">
    <source>
        <dbReference type="EMBL" id="SES34864.1"/>
    </source>
</evidence>
<dbReference type="InterPro" id="IPR003607">
    <property type="entry name" value="HD/PDEase_dom"/>
</dbReference>
<dbReference type="SMART" id="SM00471">
    <property type="entry name" value="HDc"/>
    <property type="match status" value="1"/>
</dbReference>
<dbReference type="SUPFAM" id="SSF109604">
    <property type="entry name" value="HD-domain/PDEase-like"/>
    <property type="match status" value="1"/>
</dbReference>
<accession>A0A1H9WLZ6</accession>
<protein>
    <submittedName>
        <fullName evidence="2">HD domain-containing protein</fullName>
    </submittedName>
</protein>
<dbReference type="CDD" id="cd00077">
    <property type="entry name" value="HDc"/>
    <property type="match status" value="1"/>
</dbReference>
<comment type="caution">
    <text evidence="2">The sequence shown here is derived from an EMBL/GenBank/DDBJ whole genome shotgun (WGS) entry which is preliminary data.</text>
</comment>
<dbReference type="RefSeq" id="WP_093075005.1">
    <property type="nucleotide sequence ID" value="NZ_FOGV01000039.1"/>
</dbReference>
<proteinExistence type="predicted"/>
<evidence type="ECO:0000313" key="3">
    <source>
        <dbReference type="Proteomes" id="UP000199318"/>
    </source>
</evidence>
<gene>
    <name evidence="2" type="ORF">SAMN05444126_1396</name>
</gene>
<dbReference type="PANTHER" id="PTHR43155">
    <property type="entry name" value="CYCLIC DI-GMP PHOSPHODIESTERASE PA4108-RELATED"/>
    <property type="match status" value="1"/>
</dbReference>
<dbReference type="InterPro" id="IPR037522">
    <property type="entry name" value="HD_GYP_dom"/>
</dbReference>
<dbReference type="OrthoDB" id="9759601at2"/>
<reference evidence="3" key="1">
    <citation type="submission" date="2016-10" db="EMBL/GenBank/DDBJ databases">
        <authorList>
            <person name="de Groot N.N."/>
        </authorList>
    </citation>
    <scope>NUCLEOTIDE SEQUENCE [LARGE SCALE GENOMIC DNA]</scope>
    <source>
        <strain evidence="3">10nlg</strain>
    </source>
</reference>
<dbReference type="Proteomes" id="UP000199318">
    <property type="component" value="Unassembled WGS sequence"/>
</dbReference>
<sequence length="350" mass="38920">MRYVSIDQLDQGEQLGKHIYASDGRILLNQGVTLTIGLISKLRQMGVRSIFIKDDRFPEVEIEEVVSETTRREAISTLANSIQYLQEGQPIEGNSVSSIVEKIIDEVMANSDVLIHLTDIRTKDNELFVHMVNVCIISVMIGVQSGLGKAKVQELAAGAALHDIGKLIDRVSRRDIPTGYTEGDELMNHHSWKGFNLLRKSPDISTLSAHIALAHHENIDGTGQPRGLEKNDIHLLARIVAVANDYDHMVSSHTGSKSFFPHEACEIIMGQTNSRFDHQVVWQFLRSIAFYPNGTQVKLSSGLIGVVTSQHKGLPQRPVVRAYDPDGDGVLFEEVDLSKETTTFITRVFE</sequence>